<keyword evidence="2" id="KW-0548">Nucleotidyltransferase</keyword>
<dbReference type="EMBL" id="UOEW01000161">
    <property type="protein sequence ID" value="VAW37216.1"/>
    <property type="molecule type" value="Genomic_DNA"/>
</dbReference>
<dbReference type="InterPro" id="IPR005835">
    <property type="entry name" value="NTP_transferase_dom"/>
</dbReference>
<dbReference type="Pfam" id="PF00483">
    <property type="entry name" value="NTP_transferase"/>
    <property type="match status" value="1"/>
</dbReference>
<feature type="domain" description="Nucleotidyl transferase" evidence="3">
    <location>
        <begin position="3"/>
        <end position="128"/>
    </location>
</feature>
<dbReference type="InterPro" id="IPR054790">
    <property type="entry name" value="MurU"/>
</dbReference>
<gene>
    <name evidence="4" type="ORF">MNBD_GAMMA01-302</name>
</gene>
<evidence type="ECO:0000259" key="3">
    <source>
        <dbReference type="Pfam" id="PF00483"/>
    </source>
</evidence>
<sequence>MRAMILAAGIGERMRPLTFIKPKPLLEVGGTSLIEHHIINLKKAGYNKIVINVSWLAQQIMQKLGDGSQYGVEIRYSSEGDEPLETGGGIYKALPLIGKQPFLVVNGDIKTDMDFNEIKYNHNSLAHLVLVKNPAHNLDGDFSLASDASLSFENTVDNCYTFSGIGIYHPRLFTNCNHGKFSVVPLLKQAMQQQLVTGQLFQGQWDDIGTIDRLIEININCS</sequence>
<organism evidence="4">
    <name type="scientific">hydrothermal vent metagenome</name>
    <dbReference type="NCBI Taxonomy" id="652676"/>
    <lineage>
        <taxon>unclassified sequences</taxon>
        <taxon>metagenomes</taxon>
        <taxon>ecological metagenomes</taxon>
    </lineage>
</organism>
<evidence type="ECO:0000256" key="1">
    <source>
        <dbReference type="ARBA" id="ARBA00022679"/>
    </source>
</evidence>
<dbReference type="InterPro" id="IPR029044">
    <property type="entry name" value="Nucleotide-diphossugar_trans"/>
</dbReference>
<dbReference type="PANTHER" id="PTHR43584:SF8">
    <property type="entry name" value="N-ACETYLMURAMATE ALPHA-1-PHOSPHATE URIDYLYLTRANSFERASE"/>
    <property type="match status" value="1"/>
</dbReference>
<name>A0A3B0VY70_9ZZZZ</name>
<dbReference type="Gene3D" id="3.90.550.10">
    <property type="entry name" value="Spore Coat Polysaccharide Biosynthesis Protein SpsA, Chain A"/>
    <property type="match status" value="1"/>
</dbReference>
<keyword evidence="1 4" id="KW-0808">Transferase</keyword>
<dbReference type="AlphaFoldDB" id="A0A3B0VY70"/>
<accession>A0A3B0VY70</accession>
<protein>
    <submittedName>
        <fullName evidence="4">Nucleotidyl transferase possibly involved in threonylcarbamoyladenosine formation</fullName>
    </submittedName>
</protein>
<dbReference type="GO" id="GO:0016779">
    <property type="term" value="F:nucleotidyltransferase activity"/>
    <property type="evidence" value="ECO:0007669"/>
    <property type="project" value="UniProtKB-KW"/>
</dbReference>
<proteinExistence type="predicted"/>
<dbReference type="InterPro" id="IPR050065">
    <property type="entry name" value="GlmU-like"/>
</dbReference>
<reference evidence="4" key="1">
    <citation type="submission" date="2018-06" db="EMBL/GenBank/DDBJ databases">
        <authorList>
            <person name="Zhirakovskaya E."/>
        </authorList>
    </citation>
    <scope>NUCLEOTIDE SEQUENCE</scope>
</reference>
<dbReference type="NCBIfam" id="NF045761">
    <property type="entry name" value="NAMPUrTaseMurU"/>
    <property type="match status" value="1"/>
</dbReference>
<dbReference type="SUPFAM" id="SSF53448">
    <property type="entry name" value="Nucleotide-diphospho-sugar transferases"/>
    <property type="match status" value="1"/>
</dbReference>
<dbReference type="CDD" id="cd06422">
    <property type="entry name" value="NTP_transferase_like_1"/>
    <property type="match status" value="1"/>
</dbReference>
<evidence type="ECO:0000313" key="4">
    <source>
        <dbReference type="EMBL" id="VAW37216.1"/>
    </source>
</evidence>
<dbReference type="PANTHER" id="PTHR43584">
    <property type="entry name" value="NUCLEOTIDYL TRANSFERASE"/>
    <property type="match status" value="1"/>
</dbReference>
<evidence type="ECO:0000256" key="2">
    <source>
        <dbReference type="ARBA" id="ARBA00022695"/>
    </source>
</evidence>